<gene>
    <name evidence="2" type="ORF">BS47DRAFT_1468586</name>
</gene>
<feature type="compositionally biased region" description="Basic and acidic residues" evidence="1">
    <location>
        <begin position="114"/>
        <end position="126"/>
    </location>
</feature>
<dbReference type="AlphaFoldDB" id="A0A9P6DS30"/>
<dbReference type="Proteomes" id="UP000886523">
    <property type="component" value="Unassembled WGS sequence"/>
</dbReference>
<feature type="compositionally biased region" description="Basic and acidic residues" evidence="1">
    <location>
        <begin position="1"/>
        <end position="10"/>
    </location>
</feature>
<proteinExistence type="predicted"/>
<feature type="region of interest" description="Disordered" evidence="1">
    <location>
        <begin position="1"/>
        <end position="56"/>
    </location>
</feature>
<keyword evidence="3" id="KW-1185">Reference proteome</keyword>
<sequence length="152" mass="16771">MPLDLIRDTSKGAPMEDFNTVGEEERIGHNEAGNAPNDLCRERGEEKMGDSGVRNHQMNTKMGLEEEGDYNALKKPQNTTNEQDLPIQGGVEWGRRSTGHNEAGNAPNDLWVDALERGSLGEENKPKSRTNGQYFPPAGGGKGGRRRWVIVK</sequence>
<evidence type="ECO:0000313" key="2">
    <source>
        <dbReference type="EMBL" id="KAF9511717.1"/>
    </source>
</evidence>
<accession>A0A9P6DS30</accession>
<dbReference type="EMBL" id="MU128997">
    <property type="protein sequence ID" value="KAF9511717.1"/>
    <property type="molecule type" value="Genomic_DNA"/>
</dbReference>
<feature type="compositionally biased region" description="Basic and acidic residues" evidence="1">
    <location>
        <begin position="39"/>
        <end position="49"/>
    </location>
</feature>
<reference evidence="2" key="1">
    <citation type="journal article" date="2020" name="Nat. Commun.">
        <title>Large-scale genome sequencing of mycorrhizal fungi provides insights into the early evolution of symbiotic traits.</title>
        <authorList>
            <person name="Miyauchi S."/>
            <person name="Kiss E."/>
            <person name="Kuo A."/>
            <person name="Drula E."/>
            <person name="Kohler A."/>
            <person name="Sanchez-Garcia M."/>
            <person name="Morin E."/>
            <person name="Andreopoulos B."/>
            <person name="Barry K.W."/>
            <person name="Bonito G."/>
            <person name="Buee M."/>
            <person name="Carver A."/>
            <person name="Chen C."/>
            <person name="Cichocki N."/>
            <person name="Clum A."/>
            <person name="Culley D."/>
            <person name="Crous P.W."/>
            <person name="Fauchery L."/>
            <person name="Girlanda M."/>
            <person name="Hayes R.D."/>
            <person name="Keri Z."/>
            <person name="LaButti K."/>
            <person name="Lipzen A."/>
            <person name="Lombard V."/>
            <person name="Magnuson J."/>
            <person name="Maillard F."/>
            <person name="Murat C."/>
            <person name="Nolan M."/>
            <person name="Ohm R.A."/>
            <person name="Pangilinan J."/>
            <person name="Pereira M.F."/>
            <person name="Perotto S."/>
            <person name="Peter M."/>
            <person name="Pfister S."/>
            <person name="Riley R."/>
            <person name="Sitrit Y."/>
            <person name="Stielow J.B."/>
            <person name="Szollosi G."/>
            <person name="Zifcakova L."/>
            <person name="Stursova M."/>
            <person name="Spatafora J.W."/>
            <person name="Tedersoo L."/>
            <person name="Vaario L.M."/>
            <person name="Yamada A."/>
            <person name="Yan M."/>
            <person name="Wang P."/>
            <person name="Xu J."/>
            <person name="Bruns T."/>
            <person name="Baldrian P."/>
            <person name="Vilgalys R."/>
            <person name="Dunand C."/>
            <person name="Henrissat B."/>
            <person name="Grigoriev I.V."/>
            <person name="Hibbett D."/>
            <person name="Nagy L.G."/>
            <person name="Martin F.M."/>
        </authorList>
    </citation>
    <scope>NUCLEOTIDE SEQUENCE</scope>
    <source>
        <strain evidence="2">UP504</strain>
    </source>
</reference>
<comment type="caution">
    <text evidence="2">The sequence shown here is derived from an EMBL/GenBank/DDBJ whole genome shotgun (WGS) entry which is preliminary data.</text>
</comment>
<feature type="compositionally biased region" description="Basic residues" evidence="1">
    <location>
        <begin position="143"/>
        <end position="152"/>
    </location>
</feature>
<organism evidence="2 3">
    <name type="scientific">Hydnum rufescens UP504</name>
    <dbReference type="NCBI Taxonomy" id="1448309"/>
    <lineage>
        <taxon>Eukaryota</taxon>
        <taxon>Fungi</taxon>
        <taxon>Dikarya</taxon>
        <taxon>Basidiomycota</taxon>
        <taxon>Agaricomycotina</taxon>
        <taxon>Agaricomycetes</taxon>
        <taxon>Cantharellales</taxon>
        <taxon>Hydnaceae</taxon>
        <taxon>Hydnum</taxon>
    </lineage>
</organism>
<evidence type="ECO:0000256" key="1">
    <source>
        <dbReference type="SAM" id="MobiDB-lite"/>
    </source>
</evidence>
<feature type="region of interest" description="Disordered" evidence="1">
    <location>
        <begin position="72"/>
        <end position="152"/>
    </location>
</feature>
<protein>
    <submittedName>
        <fullName evidence="2">Uncharacterized protein</fullName>
    </submittedName>
</protein>
<evidence type="ECO:0000313" key="3">
    <source>
        <dbReference type="Proteomes" id="UP000886523"/>
    </source>
</evidence>
<name>A0A9P6DS30_9AGAM</name>